<dbReference type="InterPro" id="IPR003825">
    <property type="entry name" value="Colicin-V_CvpA"/>
</dbReference>
<comment type="subcellular location">
    <subcellularLocation>
        <location evidence="1">Membrane</location>
        <topology evidence="1">Multi-pass membrane protein</topology>
    </subcellularLocation>
</comment>
<evidence type="ECO:0000256" key="3">
    <source>
        <dbReference type="ARBA" id="ARBA00022989"/>
    </source>
</evidence>
<evidence type="ECO:0000313" key="6">
    <source>
        <dbReference type="EMBL" id="MDC3423941.1"/>
    </source>
</evidence>
<dbReference type="Pfam" id="PF02674">
    <property type="entry name" value="Colicin_V"/>
    <property type="match status" value="1"/>
</dbReference>
<keyword evidence="3 5" id="KW-1133">Transmembrane helix</keyword>
<evidence type="ECO:0000256" key="1">
    <source>
        <dbReference type="ARBA" id="ARBA00004141"/>
    </source>
</evidence>
<gene>
    <name evidence="6" type="ORF">NC797_05395</name>
</gene>
<sequence>MIDLLLLGILILGVFIGLKRGFILQLFHLIGFIVAFVIAIVYYDNLSSKLTLWVPYPELPEDATWAVFLDSLPLENAFYNAVAFAILFFGTKIILQIIASMLDFIADFPILKSFNGLLGGILGFIEIYFILFIVLYIAALLPLAIVQNYLEGSAIADFIIEKTPFLSSQIKSLWFDYVVTLMDLSSKK</sequence>
<feature type="transmembrane region" description="Helical" evidence="5">
    <location>
        <begin position="117"/>
        <end position="141"/>
    </location>
</feature>
<accession>A0A9X4AL67</accession>
<dbReference type="AlphaFoldDB" id="A0A9X4AL67"/>
<dbReference type="Proteomes" id="UP001145050">
    <property type="component" value="Unassembled WGS sequence"/>
</dbReference>
<organism evidence="6 7">
    <name type="scientific">Terrihalobacillus insolitus</name>
    <dbReference type="NCBI Taxonomy" id="2950438"/>
    <lineage>
        <taxon>Bacteria</taxon>
        <taxon>Bacillati</taxon>
        <taxon>Bacillota</taxon>
        <taxon>Bacilli</taxon>
        <taxon>Bacillales</taxon>
        <taxon>Bacillaceae</taxon>
        <taxon>Terrihalobacillus</taxon>
    </lineage>
</organism>
<dbReference type="EMBL" id="JAMQKB010000003">
    <property type="protein sequence ID" value="MDC3423941.1"/>
    <property type="molecule type" value="Genomic_DNA"/>
</dbReference>
<evidence type="ECO:0000256" key="4">
    <source>
        <dbReference type="ARBA" id="ARBA00023136"/>
    </source>
</evidence>
<reference evidence="6" key="1">
    <citation type="submission" date="2022-06" db="EMBL/GenBank/DDBJ databases">
        <title>Aquibacillus sp. a new bacterium isolated from soil saline samples.</title>
        <authorList>
            <person name="Galisteo C."/>
            <person name="De La Haba R."/>
            <person name="Sanchez-Porro C."/>
            <person name="Ventosa A."/>
        </authorList>
    </citation>
    <scope>NUCLEOTIDE SEQUENCE</scope>
    <source>
        <strain evidence="6">3ASR75-11</strain>
    </source>
</reference>
<keyword evidence="4 5" id="KW-0472">Membrane</keyword>
<dbReference type="PANTHER" id="PTHR37306">
    <property type="entry name" value="COLICIN V PRODUCTION PROTEIN"/>
    <property type="match status" value="1"/>
</dbReference>
<evidence type="ECO:0000256" key="5">
    <source>
        <dbReference type="SAM" id="Phobius"/>
    </source>
</evidence>
<evidence type="ECO:0000256" key="2">
    <source>
        <dbReference type="ARBA" id="ARBA00022692"/>
    </source>
</evidence>
<evidence type="ECO:0000313" key="7">
    <source>
        <dbReference type="Proteomes" id="UP001145050"/>
    </source>
</evidence>
<dbReference type="PANTHER" id="PTHR37306:SF1">
    <property type="entry name" value="COLICIN V PRODUCTION PROTEIN"/>
    <property type="match status" value="1"/>
</dbReference>
<comment type="caution">
    <text evidence="6">The sequence shown here is derived from an EMBL/GenBank/DDBJ whole genome shotgun (WGS) entry which is preliminary data.</text>
</comment>
<dbReference type="GO" id="GO:0016020">
    <property type="term" value="C:membrane"/>
    <property type="evidence" value="ECO:0007669"/>
    <property type="project" value="UniProtKB-SubCell"/>
</dbReference>
<proteinExistence type="predicted"/>
<feature type="transmembrane region" description="Helical" evidence="5">
    <location>
        <begin position="21"/>
        <end position="43"/>
    </location>
</feature>
<keyword evidence="2 5" id="KW-0812">Transmembrane</keyword>
<name>A0A9X4AL67_9BACI</name>
<dbReference type="RefSeq" id="WP_272435725.1">
    <property type="nucleotide sequence ID" value="NZ_JAMQKB010000003.1"/>
</dbReference>
<protein>
    <submittedName>
        <fullName evidence="6">CvpA family protein</fullName>
    </submittedName>
</protein>
<dbReference type="GO" id="GO:0009403">
    <property type="term" value="P:toxin biosynthetic process"/>
    <property type="evidence" value="ECO:0007669"/>
    <property type="project" value="InterPro"/>
</dbReference>
<keyword evidence="7" id="KW-1185">Reference proteome</keyword>
<feature type="transmembrane region" description="Helical" evidence="5">
    <location>
        <begin position="77"/>
        <end position="105"/>
    </location>
</feature>